<evidence type="ECO:0000313" key="9">
    <source>
        <dbReference type="Proteomes" id="UP001595799"/>
    </source>
</evidence>
<evidence type="ECO:0000256" key="6">
    <source>
        <dbReference type="ARBA" id="ARBA00032976"/>
    </source>
</evidence>
<evidence type="ECO:0000259" key="7">
    <source>
        <dbReference type="PROSITE" id="PS51677"/>
    </source>
</evidence>
<dbReference type="CDD" id="cd10973">
    <property type="entry name" value="CE4_DAC_u4_5s"/>
    <property type="match status" value="1"/>
</dbReference>
<evidence type="ECO:0000313" key="8">
    <source>
        <dbReference type="EMBL" id="MFC4351949.1"/>
    </source>
</evidence>
<organism evidence="8 9">
    <name type="scientific">Fodinicurvata halophila</name>
    <dbReference type="NCBI Taxonomy" id="1419723"/>
    <lineage>
        <taxon>Bacteria</taxon>
        <taxon>Pseudomonadati</taxon>
        <taxon>Pseudomonadota</taxon>
        <taxon>Alphaproteobacteria</taxon>
        <taxon>Rhodospirillales</taxon>
        <taxon>Rhodovibrionaceae</taxon>
        <taxon>Fodinicurvata</taxon>
    </lineage>
</organism>
<dbReference type="EMBL" id="JBHSCW010000004">
    <property type="protein sequence ID" value="MFC4351949.1"/>
    <property type="molecule type" value="Genomic_DNA"/>
</dbReference>
<evidence type="ECO:0000256" key="5">
    <source>
        <dbReference type="ARBA" id="ARBA00022729"/>
    </source>
</evidence>
<dbReference type="SUPFAM" id="SSF88713">
    <property type="entry name" value="Glycoside hydrolase/deacetylase"/>
    <property type="match status" value="1"/>
</dbReference>
<comment type="similarity">
    <text evidence="3">Belongs to the polysaccharide deacetylase family.</text>
</comment>
<name>A0ABV8UN37_9PROT</name>
<keyword evidence="9" id="KW-1185">Reference proteome</keyword>
<dbReference type="PANTHER" id="PTHR34216:SF3">
    <property type="entry name" value="POLY-BETA-1,6-N-ACETYL-D-GLUCOSAMINE N-DEACETYLASE"/>
    <property type="match status" value="1"/>
</dbReference>
<dbReference type="Proteomes" id="UP001595799">
    <property type="component" value="Unassembled WGS sequence"/>
</dbReference>
<dbReference type="RefSeq" id="WP_382422293.1">
    <property type="nucleotide sequence ID" value="NZ_JBHSCW010000004.1"/>
</dbReference>
<keyword evidence="5" id="KW-0732">Signal</keyword>
<dbReference type="InterPro" id="IPR002509">
    <property type="entry name" value="NODB_dom"/>
</dbReference>
<dbReference type="InterPro" id="IPR051398">
    <property type="entry name" value="Polysacch_Deacetylase"/>
</dbReference>
<dbReference type="PROSITE" id="PS51677">
    <property type="entry name" value="NODB"/>
    <property type="match status" value="1"/>
</dbReference>
<comment type="function">
    <text evidence="1">Is involved in generating a small heat-stable compound (Nod), an acylated oligomer of N-acetylglucosamine, that stimulates mitosis in various plant protoplasts.</text>
</comment>
<dbReference type="Pfam" id="PF01522">
    <property type="entry name" value="Polysacc_deac_1"/>
    <property type="match status" value="1"/>
</dbReference>
<accession>A0ABV8UN37</accession>
<evidence type="ECO:0000256" key="3">
    <source>
        <dbReference type="ARBA" id="ARBA00010973"/>
    </source>
</evidence>
<feature type="domain" description="NodB homology" evidence="7">
    <location>
        <begin position="102"/>
        <end position="358"/>
    </location>
</feature>
<dbReference type="Gene3D" id="3.20.20.370">
    <property type="entry name" value="Glycoside hydrolase/deacetylase"/>
    <property type="match status" value="1"/>
</dbReference>
<evidence type="ECO:0000256" key="4">
    <source>
        <dbReference type="ARBA" id="ARBA00020071"/>
    </source>
</evidence>
<comment type="caution">
    <text evidence="8">The sequence shown here is derived from an EMBL/GenBank/DDBJ whole genome shotgun (WGS) entry which is preliminary data.</text>
</comment>
<comment type="subcellular location">
    <subcellularLocation>
        <location evidence="2">Secreted</location>
    </subcellularLocation>
</comment>
<evidence type="ECO:0000256" key="1">
    <source>
        <dbReference type="ARBA" id="ARBA00003236"/>
    </source>
</evidence>
<gene>
    <name evidence="8" type="ORF">ACFOW6_10385</name>
</gene>
<evidence type="ECO:0000256" key="2">
    <source>
        <dbReference type="ARBA" id="ARBA00004613"/>
    </source>
</evidence>
<reference evidence="9" key="1">
    <citation type="journal article" date="2019" name="Int. J. Syst. Evol. Microbiol.">
        <title>The Global Catalogue of Microorganisms (GCM) 10K type strain sequencing project: providing services to taxonomists for standard genome sequencing and annotation.</title>
        <authorList>
            <consortium name="The Broad Institute Genomics Platform"/>
            <consortium name="The Broad Institute Genome Sequencing Center for Infectious Disease"/>
            <person name="Wu L."/>
            <person name="Ma J."/>
        </authorList>
    </citation>
    <scope>NUCLEOTIDE SEQUENCE [LARGE SCALE GENOMIC DNA]</scope>
    <source>
        <strain evidence="9">CECT 8472</strain>
    </source>
</reference>
<proteinExistence type="inferred from homology"/>
<protein>
    <recommendedName>
        <fullName evidence="4">Chitooligosaccharide deacetylase</fullName>
    </recommendedName>
    <alternativeName>
        <fullName evidence="6">Nodulation protein B</fullName>
    </alternativeName>
</protein>
<sequence length="358" mass="39556">MLGRMGRRCLRGFGACLPAAVAVGLIFTGGLPAAAEMTEAELNNGAVVLMYHRFGESDYPSTNVTLEQFERQLETLESGPYEVMALGDIVAALESGETLPDRTVAITIDDAYRSVYTEAWPRLREAGFPFTLFVATDVLDRETAPYMTWDQLRELAASDLASIGHQTASHPSMPQQSLERNEEEIRRANARFEKELGQIPSLFAYPYGESSKAVQELVEEAGFEAAFGQHSGVIGTTLNRFNLPRFALNEDYSDEDRLNTILNARPLPARDVTPEDPLVGENDNPPVAGFTVEEAAGALSGLSCYSSGPEVKLEQLDRRIELRFAGPLPEGRTRVNCTMPADEGRWRWFGRQFLVPED</sequence>
<dbReference type="PANTHER" id="PTHR34216">
    <property type="match status" value="1"/>
</dbReference>
<dbReference type="InterPro" id="IPR011330">
    <property type="entry name" value="Glyco_hydro/deAcase_b/a-brl"/>
</dbReference>